<dbReference type="OrthoDB" id="9800626at2"/>
<feature type="compositionally biased region" description="Acidic residues" evidence="1">
    <location>
        <begin position="178"/>
        <end position="198"/>
    </location>
</feature>
<evidence type="ECO:0000313" key="4">
    <source>
        <dbReference type="Proteomes" id="UP000217065"/>
    </source>
</evidence>
<feature type="compositionally biased region" description="Polar residues" evidence="1">
    <location>
        <begin position="245"/>
        <end position="258"/>
    </location>
</feature>
<feature type="compositionally biased region" description="Polar residues" evidence="1">
    <location>
        <begin position="210"/>
        <end position="230"/>
    </location>
</feature>
<dbReference type="EMBL" id="NOKQ01000220">
    <property type="protein sequence ID" value="OZS77735.1"/>
    <property type="molecule type" value="Genomic_DNA"/>
</dbReference>
<evidence type="ECO:0000256" key="1">
    <source>
        <dbReference type="SAM" id="MobiDB-lite"/>
    </source>
</evidence>
<sequence length="307" mass="33144">MMTHYGIVMDVKEDYAIFLTEDGEFMKGIPASDAEVGEYAHFTEYKPPFKLTKSPALAPILAIAATMVLIFGASFSNVPEAYAFVELENGERIELGIDEEGTVIYVEGVEDHFWEDKALSKVLVEIVEEKPQAKITYDKPRDGAIERRITTAIEEAEEAVVTNEEPVDEIEPVTSEPVELEEPVESDEDQTTEPEDEDKPGNSEKAPGQTGETPGQSGTAPGKSGQTPANGAQPPGKSGEAPGKSGNTPGKSGDNPGQSKDKPGKSQDKASKNDDKSHKKDDKSNKKDDKPGKSESAPGQQKKNDHK</sequence>
<feature type="domain" description="RsgI N-terminal anti-sigma" evidence="2">
    <location>
        <begin position="4"/>
        <end position="51"/>
    </location>
</feature>
<evidence type="ECO:0000313" key="3">
    <source>
        <dbReference type="EMBL" id="OZS77735.1"/>
    </source>
</evidence>
<dbReference type="Pfam" id="PF12791">
    <property type="entry name" value="RsgI_N"/>
    <property type="match status" value="1"/>
</dbReference>
<feature type="region of interest" description="Disordered" evidence="1">
    <location>
        <begin position="156"/>
        <end position="307"/>
    </location>
</feature>
<dbReference type="RefSeq" id="WP_094943673.1">
    <property type="nucleotide sequence ID" value="NZ_NOKQ01000220.1"/>
</dbReference>
<dbReference type="InterPro" id="IPR024449">
    <property type="entry name" value="Anti-sigma_RsgI_N"/>
</dbReference>
<dbReference type="AlphaFoldDB" id="A0A264W2D8"/>
<gene>
    <name evidence="3" type="ORF">CF394_11035</name>
</gene>
<organism evidence="3 4">
    <name type="scientific">Tetzosporium hominis</name>
    <dbReference type="NCBI Taxonomy" id="2020506"/>
    <lineage>
        <taxon>Bacteria</taxon>
        <taxon>Bacillati</taxon>
        <taxon>Bacillota</taxon>
        <taxon>Bacilli</taxon>
        <taxon>Bacillales</taxon>
        <taxon>Caryophanaceae</taxon>
        <taxon>Tetzosporium</taxon>
    </lineage>
</organism>
<protein>
    <recommendedName>
        <fullName evidence="2">RsgI N-terminal anti-sigma domain-containing protein</fullName>
    </recommendedName>
</protein>
<name>A0A264W2D8_9BACL</name>
<reference evidence="3 4" key="1">
    <citation type="submission" date="2017-07" db="EMBL/GenBank/DDBJ databases">
        <title>Tetzosporium hominis gen.nov. sp.nov.</title>
        <authorList>
            <person name="Tetz G."/>
            <person name="Tetz V."/>
        </authorList>
    </citation>
    <scope>NUCLEOTIDE SEQUENCE [LARGE SCALE GENOMIC DNA]</scope>
    <source>
        <strain evidence="3 4">VT-49</strain>
    </source>
</reference>
<keyword evidence="4" id="KW-1185">Reference proteome</keyword>
<proteinExistence type="predicted"/>
<comment type="caution">
    <text evidence="3">The sequence shown here is derived from an EMBL/GenBank/DDBJ whole genome shotgun (WGS) entry which is preliminary data.</text>
</comment>
<evidence type="ECO:0000259" key="2">
    <source>
        <dbReference type="PROSITE" id="PS51849"/>
    </source>
</evidence>
<dbReference type="PROSITE" id="PS51849">
    <property type="entry name" value="RSGI_N"/>
    <property type="match status" value="1"/>
</dbReference>
<dbReference type="Proteomes" id="UP000217065">
    <property type="component" value="Unassembled WGS sequence"/>
</dbReference>
<feature type="compositionally biased region" description="Basic and acidic residues" evidence="1">
    <location>
        <begin position="259"/>
        <end position="293"/>
    </location>
</feature>
<accession>A0A264W2D8</accession>